<dbReference type="EC" id="2.1.1.33" evidence="9"/>
<comment type="caution">
    <text evidence="9">Lacks conserved residue(s) required for the propagation of feature annotation.</text>
</comment>
<dbReference type="NCBIfam" id="TIGR00091">
    <property type="entry name" value="tRNA (guanosine(46)-N7)-methyltransferase TrmB"/>
    <property type="match status" value="1"/>
</dbReference>
<feature type="binding site" evidence="9">
    <location>
        <position position="95"/>
    </location>
    <ligand>
        <name>S-adenosyl-L-methionine</name>
        <dbReference type="ChEBI" id="CHEBI:59789"/>
    </ligand>
</feature>
<dbReference type="InterPro" id="IPR003358">
    <property type="entry name" value="tRNA_(Gua-N-7)_MeTrfase_Trmb"/>
</dbReference>
<evidence type="ECO:0000256" key="4">
    <source>
        <dbReference type="ARBA" id="ARBA00022679"/>
    </source>
</evidence>
<dbReference type="GO" id="GO:0043527">
    <property type="term" value="C:tRNA methyltransferase complex"/>
    <property type="evidence" value="ECO:0007669"/>
    <property type="project" value="TreeGrafter"/>
</dbReference>
<dbReference type="Pfam" id="PF02390">
    <property type="entry name" value="Methyltransf_4"/>
    <property type="match status" value="1"/>
</dbReference>
<dbReference type="InterPro" id="IPR055361">
    <property type="entry name" value="tRNA_methyltr_TrmB_bact"/>
</dbReference>
<dbReference type="InterPro" id="IPR029063">
    <property type="entry name" value="SAM-dependent_MTases_sf"/>
</dbReference>
<protein>
    <recommendedName>
        <fullName evidence="9">tRNA (guanine-N(7)-)-methyltransferase</fullName>
        <ecNumber evidence="9">2.1.1.33</ecNumber>
    </recommendedName>
    <alternativeName>
        <fullName evidence="9">tRNA (guanine(46)-N(7))-methyltransferase</fullName>
    </alternativeName>
    <alternativeName>
        <fullName evidence="9">tRNA(m7G46)-methyltransferase</fullName>
    </alternativeName>
</protein>
<evidence type="ECO:0000256" key="5">
    <source>
        <dbReference type="ARBA" id="ARBA00022691"/>
    </source>
</evidence>
<dbReference type="RefSeq" id="WP_022030251.1">
    <property type="nucleotide sequence ID" value="NZ_BQNJ01000001.1"/>
</dbReference>
<dbReference type="Proteomes" id="UP001055091">
    <property type="component" value="Unassembled WGS sequence"/>
</dbReference>
<evidence type="ECO:0000256" key="9">
    <source>
        <dbReference type="HAMAP-Rule" id="MF_01057"/>
    </source>
</evidence>
<dbReference type="HAMAP" id="MF_01057">
    <property type="entry name" value="tRNA_methyltr_TrmB"/>
    <property type="match status" value="1"/>
</dbReference>
<feature type="binding site" evidence="9">
    <location>
        <position position="43"/>
    </location>
    <ligand>
        <name>S-adenosyl-L-methionine</name>
        <dbReference type="ChEBI" id="CHEBI:59789"/>
    </ligand>
</feature>
<dbReference type="EMBL" id="BQNJ01000001">
    <property type="protein sequence ID" value="GKH01985.1"/>
    <property type="molecule type" value="Genomic_DNA"/>
</dbReference>
<feature type="binding site" evidence="9">
    <location>
        <position position="117"/>
    </location>
    <ligand>
        <name>S-adenosyl-L-methionine</name>
        <dbReference type="ChEBI" id="CHEBI:59789"/>
    </ligand>
</feature>
<dbReference type="FunFam" id="3.40.50.150:FF:000035">
    <property type="entry name" value="tRNA (guanine-N(7)-)-methyltransferase"/>
    <property type="match status" value="1"/>
</dbReference>
<keyword evidence="4 9" id="KW-0808">Transferase</keyword>
<dbReference type="Gene3D" id="3.40.50.150">
    <property type="entry name" value="Vaccinia Virus protein VP39"/>
    <property type="match status" value="1"/>
</dbReference>
<accession>A0AA37JI23</accession>
<evidence type="ECO:0000256" key="7">
    <source>
        <dbReference type="ARBA" id="ARBA00060552"/>
    </source>
</evidence>
<dbReference type="PROSITE" id="PS51625">
    <property type="entry name" value="SAM_MT_TRMB"/>
    <property type="match status" value="1"/>
</dbReference>
<feature type="binding site" evidence="9">
    <location>
        <position position="153"/>
    </location>
    <ligand>
        <name>substrate</name>
    </ligand>
</feature>
<dbReference type="AlphaFoldDB" id="A0AA37JI23"/>
<evidence type="ECO:0000256" key="2">
    <source>
        <dbReference type="ARBA" id="ARBA00003015"/>
    </source>
</evidence>
<reference evidence="10" key="1">
    <citation type="submission" date="2022-01" db="EMBL/GenBank/DDBJ databases">
        <title>Novel bile acid biosynthetic pathways are enriched in the microbiome of centenarians.</title>
        <authorList>
            <person name="Sato Y."/>
            <person name="Atarashi K."/>
            <person name="Plichta R.D."/>
            <person name="Arai Y."/>
            <person name="Sasajima S."/>
            <person name="Kearney M.S."/>
            <person name="Suda W."/>
            <person name="Takeshita K."/>
            <person name="Sasaki T."/>
            <person name="Okamoto S."/>
            <person name="Skelly N.A."/>
            <person name="Okamura Y."/>
            <person name="Vlamakis H."/>
            <person name="Li Y."/>
            <person name="Tanoue T."/>
            <person name="Takei H."/>
            <person name="Nittono H."/>
            <person name="Narushima S."/>
            <person name="Irie J."/>
            <person name="Itoh H."/>
            <person name="Moriya K."/>
            <person name="Sugiura Y."/>
            <person name="Suematsu M."/>
            <person name="Moritoki N."/>
            <person name="Shibata S."/>
            <person name="Littman R.D."/>
            <person name="Fischbach A.M."/>
            <person name="Uwamino Y."/>
            <person name="Inoue T."/>
            <person name="Honda A."/>
            <person name="Hattori M."/>
            <person name="Murai T."/>
            <person name="Xavier J.R."/>
            <person name="Hirose N."/>
            <person name="Honda K."/>
        </authorList>
    </citation>
    <scope>NUCLEOTIDE SEQUENCE</scope>
    <source>
        <strain evidence="10">CE91-St55</strain>
    </source>
</reference>
<dbReference type="GO" id="GO:0008176">
    <property type="term" value="F:tRNA (guanine(46)-N7)-methyltransferase activity"/>
    <property type="evidence" value="ECO:0007669"/>
    <property type="project" value="UniProtKB-UniRule"/>
</dbReference>
<evidence type="ECO:0000313" key="11">
    <source>
        <dbReference type="Proteomes" id="UP001055091"/>
    </source>
</evidence>
<evidence type="ECO:0000256" key="3">
    <source>
        <dbReference type="ARBA" id="ARBA00022603"/>
    </source>
</evidence>
<feature type="binding site" evidence="9">
    <location>
        <position position="68"/>
    </location>
    <ligand>
        <name>S-adenosyl-L-methionine</name>
        <dbReference type="ChEBI" id="CHEBI:59789"/>
    </ligand>
</feature>
<keyword evidence="6 9" id="KW-0819">tRNA processing</keyword>
<keyword evidence="5 9" id="KW-0949">S-adenosyl-L-methionine</keyword>
<evidence type="ECO:0000256" key="1">
    <source>
        <dbReference type="ARBA" id="ARBA00000142"/>
    </source>
</evidence>
<gene>
    <name evidence="9 10" type="primary">trmB</name>
    <name evidence="10" type="ORF">CE91St55_39660</name>
</gene>
<sequence>MRLRHIPGSEEEIANSPYVVSNPDEKKGRWNGVFGNDNPIEIEVGMGKGRFIMELAAKNPEINYVGIERYCSVLLRGIQKRREMELSNIYFMCVDARELSEIFAPGEVKKIYLNFSDPWPKDRHAKRRLTSEPFMEVYDKILASDGVVEFKTDNRGLFDYSLESIPAAGWEIREYTYDLHHSDMAGGNIMTEYEEKFSSMGNAIFKLVAERKRNE</sequence>
<feature type="binding site" evidence="9">
    <location>
        <position position="121"/>
    </location>
    <ligand>
        <name>substrate</name>
    </ligand>
</feature>
<organism evidence="10 11">
    <name type="scientific">Hungatella hathewayi</name>
    <dbReference type="NCBI Taxonomy" id="154046"/>
    <lineage>
        <taxon>Bacteria</taxon>
        <taxon>Bacillati</taxon>
        <taxon>Bacillota</taxon>
        <taxon>Clostridia</taxon>
        <taxon>Lachnospirales</taxon>
        <taxon>Lachnospiraceae</taxon>
        <taxon>Hungatella</taxon>
    </lineage>
</organism>
<name>A0AA37JI23_9FIRM</name>
<dbReference type="NCBIfam" id="NF001080">
    <property type="entry name" value="PRK00121.2-2"/>
    <property type="match status" value="1"/>
</dbReference>
<evidence type="ECO:0000256" key="6">
    <source>
        <dbReference type="ARBA" id="ARBA00022694"/>
    </source>
</evidence>
<keyword evidence="3 9" id="KW-0489">Methyltransferase</keyword>
<dbReference type="PANTHER" id="PTHR23417:SF14">
    <property type="entry name" value="PENTACOTRIPEPTIDE-REPEAT REGION OF PRORP DOMAIN-CONTAINING PROTEIN"/>
    <property type="match status" value="1"/>
</dbReference>
<comment type="pathway">
    <text evidence="7 9">tRNA modification; N(7)-methylguanine-tRNA biosynthesis.</text>
</comment>
<comment type="caution">
    <text evidence="10">The sequence shown here is derived from an EMBL/GenBank/DDBJ whole genome shotgun (WGS) entry which is preliminary data.</text>
</comment>
<dbReference type="SUPFAM" id="SSF53335">
    <property type="entry name" value="S-adenosyl-L-methionine-dependent methyltransferases"/>
    <property type="match status" value="1"/>
</dbReference>
<comment type="similarity">
    <text evidence="8 9">Belongs to the class I-like SAM-binding methyltransferase superfamily. TrmB family.</text>
</comment>
<evidence type="ECO:0000256" key="8">
    <source>
        <dbReference type="ARBA" id="ARBA00060767"/>
    </source>
</evidence>
<comment type="function">
    <text evidence="2 9">Catalyzes the formation of N(7)-methylguanine at position 46 (m7G46) in tRNA.</text>
</comment>
<feature type="binding site" evidence="9">
    <location>
        <begin position="191"/>
        <end position="194"/>
    </location>
    <ligand>
        <name>substrate</name>
    </ligand>
</feature>
<comment type="catalytic activity">
    <reaction evidence="1 9">
        <text>guanosine(46) in tRNA + S-adenosyl-L-methionine = N(7)-methylguanosine(46) in tRNA + S-adenosyl-L-homocysteine</text>
        <dbReference type="Rhea" id="RHEA:42708"/>
        <dbReference type="Rhea" id="RHEA-COMP:10188"/>
        <dbReference type="Rhea" id="RHEA-COMP:10189"/>
        <dbReference type="ChEBI" id="CHEBI:57856"/>
        <dbReference type="ChEBI" id="CHEBI:59789"/>
        <dbReference type="ChEBI" id="CHEBI:74269"/>
        <dbReference type="ChEBI" id="CHEBI:74480"/>
        <dbReference type="EC" id="2.1.1.33"/>
    </reaction>
</comment>
<evidence type="ECO:0000313" key="10">
    <source>
        <dbReference type="EMBL" id="GKH01985.1"/>
    </source>
</evidence>
<proteinExistence type="inferred from homology"/>
<dbReference type="PANTHER" id="PTHR23417">
    <property type="entry name" value="3-DEOXY-D-MANNO-OCTULOSONIC-ACID TRANSFERASE/TRNA GUANINE-N 7 - -METHYLTRANSFERASE"/>
    <property type="match status" value="1"/>
</dbReference>